<keyword evidence="1" id="KW-0812">Transmembrane</keyword>
<evidence type="ECO:0000313" key="2">
    <source>
        <dbReference type="EMBL" id="JAC39665.1"/>
    </source>
</evidence>
<reference evidence="2" key="1">
    <citation type="journal article" date="2014" name="BMC Genomics">
        <title>Characterizing the developmental transcriptome of the oriental fruit fly, Bactrocera dorsalis (Diptera: Tephritidae) through comparative genomic analysis with Drosophila melanogaster utilizing modENCODE datasets.</title>
        <authorList>
            <person name="Geib S.M."/>
            <person name="Calla B."/>
            <person name="Hall B."/>
            <person name="Hou S."/>
            <person name="Manoukis N.C."/>
        </authorList>
    </citation>
    <scope>NUCLEOTIDE SEQUENCE</scope>
    <source>
        <strain evidence="2">Punador</strain>
    </source>
</reference>
<proteinExistence type="predicted"/>
<name>A0A034VD22_BACDO</name>
<sequence>MSVSYNYHMQNSYFTKKIFFSQSFLLTYASALHAHILTFIVCLIIYIFTNFFTTAPPYTVGQTTCARRCALRGAVVAAFAHIFQLPRQPHRQPCSQYLDRRPS</sequence>
<feature type="transmembrane region" description="Helical" evidence="1">
    <location>
        <begin position="25"/>
        <end position="48"/>
    </location>
</feature>
<organism evidence="2">
    <name type="scientific">Bactrocera dorsalis</name>
    <name type="common">Oriental fruit fly</name>
    <name type="synonym">Dacus dorsalis</name>
    <dbReference type="NCBI Taxonomy" id="27457"/>
    <lineage>
        <taxon>Eukaryota</taxon>
        <taxon>Metazoa</taxon>
        <taxon>Ecdysozoa</taxon>
        <taxon>Arthropoda</taxon>
        <taxon>Hexapoda</taxon>
        <taxon>Insecta</taxon>
        <taxon>Pterygota</taxon>
        <taxon>Neoptera</taxon>
        <taxon>Endopterygota</taxon>
        <taxon>Diptera</taxon>
        <taxon>Brachycera</taxon>
        <taxon>Muscomorpha</taxon>
        <taxon>Tephritoidea</taxon>
        <taxon>Tephritidae</taxon>
        <taxon>Bactrocera</taxon>
        <taxon>Bactrocera</taxon>
    </lineage>
</organism>
<keyword evidence="1" id="KW-1133">Transmembrane helix</keyword>
<dbReference type="AlphaFoldDB" id="A0A034VD22"/>
<dbReference type="EMBL" id="GAKP01019290">
    <property type="protein sequence ID" value="JAC39662.1"/>
    <property type="molecule type" value="Transcribed_RNA"/>
</dbReference>
<evidence type="ECO:0000256" key="1">
    <source>
        <dbReference type="SAM" id="Phobius"/>
    </source>
</evidence>
<protein>
    <submittedName>
        <fullName evidence="2">Uncharacterized protein</fullName>
    </submittedName>
</protein>
<accession>A0A034VD22</accession>
<dbReference type="EMBL" id="GAKP01019287">
    <property type="protein sequence ID" value="JAC39665.1"/>
    <property type="molecule type" value="Transcribed_RNA"/>
</dbReference>
<keyword evidence="1" id="KW-0472">Membrane</keyword>
<dbReference type="EMBL" id="GAKP01019285">
    <property type="protein sequence ID" value="JAC39667.1"/>
    <property type="molecule type" value="Transcribed_RNA"/>
</dbReference>